<keyword evidence="9" id="KW-1185">Reference proteome</keyword>
<dbReference type="PANTHER" id="PTHR47287">
    <property type="entry name" value="C2H2 AND C2HC ZINC FINGERS SUPERFAMILY PROTEIN"/>
    <property type="match status" value="1"/>
</dbReference>
<dbReference type="GO" id="GO:0009788">
    <property type="term" value="P:negative regulation of abscisic acid-activated signaling pathway"/>
    <property type="evidence" value="ECO:0007669"/>
    <property type="project" value="InterPro"/>
</dbReference>
<dbReference type="Gene3D" id="3.30.160.60">
    <property type="entry name" value="Classic Zinc Finger"/>
    <property type="match status" value="1"/>
</dbReference>
<dbReference type="Proteomes" id="UP001443914">
    <property type="component" value="Unassembled WGS sequence"/>
</dbReference>
<dbReference type="PROSITE" id="PS50157">
    <property type="entry name" value="ZINC_FINGER_C2H2_2"/>
    <property type="match status" value="1"/>
</dbReference>
<protein>
    <recommendedName>
        <fullName evidence="7">C2H2-type domain-containing protein</fullName>
    </recommendedName>
</protein>
<dbReference type="PROSITE" id="PS00028">
    <property type="entry name" value="ZINC_FINGER_C2H2_1"/>
    <property type="match status" value="1"/>
</dbReference>
<dbReference type="InterPro" id="IPR013087">
    <property type="entry name" value="Znf_C2H2_type"/>
</dbReference>
<dbReference type="EMBL" id="JBDFQZ010000013">
    <property type="protein sequence ID" value="KAK9669858.1"/>
    <property type="molecule type" value="Genomic_DNA"/>
</dbReference>
<dbReference type="AlphaFoldDB" id="A0AAW1H5X5"/>
<keyword evidence="4" id="KW-0862">Zinc</keyword>
<gene>
    <name evidence="8" type="ORF">RND81_13G159400</name>
</gene>
<dbReference type="SUPFAM" id="SSF57667">
    <property type="entry name" value="beta-beta-alpha zinc fingers"/>
    <property type="match status" value="1"/>
</dbReference>
<keyword evidence="3 6" id="KW-0863">Zinc-finger</keyword>
<comment type="subcellular location">
    <subcellularLocation>
        <location evidence="1">Nucleus</location>
    </subcellularLocation>
</comment>
<evidence type="ECO:0000259" key="7">
    <source>
        <dbReference type="PROSITE" id="PS50157"/>
    </source>
</evidence>
<dbReference type="InterPro" id="IPR036236">
    <property type="entry name" value="Znf_C2H2_sf"/>
</dbReference>
<proteinExistence type="predicted"/>
<feature type="domain" description="C2H2-type" evidence="7">
    <location>
        <begin position="101"/>
        <end position="128"/>
    </location>
</feature>
<comment type="caution">
    <text evidence="8">The sequence shown here is derived from an EMBL/GenBank/DDBJ whole genome shotgun (WGS) entry which is preliminary data.</text>
</comment>
<reference evidence="8" key="1">
    <citation type="submission" date="2024-03" db="EMBL/GenBank/DDBJ databases">
        <title>WGS assembly of Saponaria officinalis var. Norfolk2.</title>
        <authorList>
            <person name="Jenkins J."/>
            <person name="Shu S."/>
            <person name="Grimwood J."/>
            <person name="Barry K."/>
            <person name="Goodstein D."/>
            <person name="Schmutz J."/>
            <person name="Leebens-Mack J."/>
            <person name="Osbourn A."/>
        </authorList>
    </citation>
    <scope>NUCLEOTIDE SEQUENCE [LARGE SCALE GENOMIC DNA]</scope>
    <source>
        <strain evidence="8">JIC</strain>
    </source>
</reference>
<evidence type="ECO:0000256" key="6">
    <source>
        <dbReference type="PROSITE-ProRule" id="PRU00042"/>
    </source>
</evidence>
<dbReference type="PANTHER" id="PTHR47287:SF18">
    <property type="entry name" value="TRANSCRIPTION FACTOR C2H2 FAMILY"/>
    <property type="match status" value="1"/>
</dbReference>
<evidence type="ECO:0000256" key="1">
    <source>
        <dbReference type="ARBA" id="ARBA00004123"/>
    </source>
</evidence>
<name>A0AAW1H5X5_SAPOF</name>
<sequence length="267" mass="29619">MAENYNIIKYLKYPSAVETHNPYLYPPFPYHQCQFISPNTSSSSSSPNNNTTTNYTITSTNYTLNDTINHFHGIDDAPLIKKPKKNPFNGKNNDGSNTRIFECHFCPRKFRTSQALGGHQNAHKRERAAARAAVLPVTAHHDQVITYNTNTHQYDVVQVPFVPPSPASGGYFGNEGSSNGEGYFGNFDGASFVEMQPVMALEWFDGGGDGSGYYGGGGGYFTGFEQQQQQVMMNMSDHNEEGCEYVVESTNHVVHPMLNLDLSLGNY</sequence>
<dbReference type="GO" id="GO:0005634">
    <property type="term" value="C:nucleus"/>
    <property type="evidence" value="ECO:0007669"/>
    <property type="project" value="UniProtKB-SubCell"/>
</dbReference>
<evidence type="ECO:0000256" key="2">
    <source>
        <dbReference type="ARBA" id="ARBA00022723"/>
    </source>
</evidence>
<dbReference type="InterPro" id="IPR044246">
    <property type="entry name" value="ZFP3-like"/>
</dbReference>
<dbReference type="GO" id="GO:0008270">
    <property type="term" value="F:zinc ion binding"/>
    <property type="evidence" value="ECO:0007669"/>
    <property type="project" value="UniProtKB-KW"/>
</dbReference>
<keyword evidence="2" id="KW-0479">Metal-binding</keyword>
<keyword evidence="5" id="KW-0539">Nucleus</keyword>
<evidence type="ECO:0000256" key="5">
    <source>
        <dbReference type="ARBA" id="ARBA00023242"/>
    </source>
</evidence>
<evidence type="ECO:0000313" key="9">
    <source>
        <dbReference type="Proteomes" id="UP001443914"/>
    </source>
</evidence>
<accession>A0AAW1H5X5</accession>
<organism evidence="8 9">
    <name type="scientific">Saponaria officinalis</name>
    <name type="common">Common soapwort</name>
    <name type="synonym">Lychnis saponaria</name>
    <dbReference type="NCBI Taxonomy" id="3572"/>
    <lineage>
        <taxon>Eukaryota</taxon>
        <taxon>Viridiplantae</taxon>
        <taxon>Streptophyta</taxon>
        <taxon>Embryophyta</taxon>
        <taxon>Tracheophyta</taxon>
        <taxon>Spermatophyta</taxon>
        <taxon>Magnoliopsida</taxon>
        <taxon>eudicotyledons</taxon>
        <taxon>Gunneridae</taxon>
        <taxon>Pentapetalae</taxon>
        <taxon>Caryophyllales</taxon>
        <taxon>Caryophyllaceae</taxon>
        <taxon>Caryophylleae</taxon>
        <taxon>Saponaria</taxon>
    </lineage>
</organism>
<evidence type="ECO:0000313" key="8">
    <source>
        <dbReference type="EMBL" id="KAK9669858.1"/>
    </source>
</evidence>
<evidence type="ECO:0000256" key="4">
    <source>
        <dbReference type="ARBA" id="ARBA00022833"/>
    </source>
</evidence>
<evidence type="ECO:0000256" key="3">
    <source>
        <dbReference type="ARBA" id="ARBA00022771"/>
    </source>
</evidence>